<dbReference type="SUPFAM" id="SSF49785">
    <property type="entry name" value="Galactose-binding domain-like"/>
    <property type="match status" value="2"/>
</dbReference>
<protein>
    <submittedName>
        <fullName evidence="3">Coagulation factor 5/8 type domain protein</fullName>
    </submittedName>
</protein>
<name>E4Q930_CALH1</name>
<organism evidence="3 4">
    <name type="scientific">Caldicellulosiruptor hydrothermalis (strain DSM 18901 / VKM B-2411 / 108)</name>
    <dbReference type="NCBI Taxonomy" id="632292"/>
    <lineage>
        <taxon>Bacteria</taxon>
        <taxon>Bacillati</taxon>
        <taxon>Bacillota</taxon>
        <taxon>Bacillota incertae sedis</taxon>
        <taxon>Caldicellulosiruptorales</taxon>
        <taxon>Caldicellulosiruptoraceae</taxon>
        <taxon>Caldicellulosiruptor</taxon>
    </lineage>
</organism>
<dbReference type="EMBL" id="CP002219">
    <property type="protein sequence ID" value="ADQ08079.1"/>
    <property type="molecule type" value="Genomic_DNA"/>
</dbReference>
<dbReference type="PANTHER" id="PTHR43863:SF2">
    <property type="entry name" value="MALTASE-GLUCOAMYLASE"/>
    <property type="match status" value="1"/>
</dbReference>
<evidence type="ECO:0000259" key="2">
    <source>
        <dbReference type="PROSITE" id="PS51175"/>
    </source>
</evidence>
<dbReference type="Pfam" id="PF22816">
    <property type="entry name" value="CatAgl_D2"/>
    <property type="match status" value="1"/>
</dbReference>
<dbReference type="STRING" id="632292.Calhy_2380"/>
<dbReference type="InterPro" id="IPR005084">
    <property type="entry name" value="CBM6"/>
</dbReference>
<dbReference type="PANTHER" id="PTHR43863">
    <property type="entry name" value="HYDROLASE, PUTATIVE (AFU_ORTHOLOGUE AFUA_1G03140)-RELATED"/>
    <property type="match status" value="1"/>
</dbReference>
<gene>
    <name evidence="3" type="ordered locus">Calhy_2380</name>
</gene>
<dbReference type="CAZy" id="CBM32">
    <property type="family name" value="Carbohydrate-Binding Module Family 32"/>
</dbReference>
<dbReference type="Pfam" id="PF22815">
    <property type="entry name" value="CatAgl_D1"/>
    <property type="match status" value="1"/>
</dbReference>
<dbReference type="InterPro" id="IPR055149">
    <property type="entry name" value="Agl_cat_D2"/>
</dbReference>
<dbReference type="SUPFAM" id="SSF51126">
    <property type="entry name" value="Pectin lyase-like"/>
    <property type="match status" value="1"/>
</dbReference>
<dbReference type="InterPro" id="IPR033801">
    <property type="entry name" value="CBM6-CBM35-CBM36-like_1"/>
</dbReference>
<feature type="domain" description="CBM6" evidence="2">
    <location>
        <begin position="177"/>
        <end position="302"/>
    </location>
</feature>
<keyword evidence="4" id="KW-1185">Reference proteome</keyword>
<dbReference type="Proteomes" id="UP000006890">
    <property type="component" value="Chromosome"/>
</dbReference>
<dbReference type="SMART" id="SM00710">
    <property type="entry name" value="PbH1"/>
    <property type="match status" value="9"/>
</dbReference>
<dbReference type="KEGG" id="chd:Calhy_2380"/>
<dbReference type="InterPro" id="IPR006626">
    <property type="entry name" value="PbH1"/>
</dbReference>
<dbReference type="PROSITE" id="PS50022">
    <property type="entry name" value="FA58C_3"/>
    <property type="match status" value="1"/>
</dbReference>
<dbReference type="Gene3D" id="2.160.20.10">
    <property type="entry name" value="Single-stranded right-handed beta-helix, Pectin lyase-like"/>
    <property type="match status" value="1"/>
</dbReference>
<dbReference type="AlphaFoldDB" id="E4Q930"/>
<dbReference type="InterPro" id="IPR008979">
    <property type="entry name" value="Galactose-bd-like_sf"/>
</dbReference>
<dbReference type="InterPro" id="IPR051816">
    <property type="entry name" value="Glycosyl_Hydrolase_31"/>
</dbReference>
<dbReference type="Pfam" id="PF16990">
    <property type="entry name" value="CBM_35"/>
    <property type="match status" value="1"/>
</dbReference>
<proteinExistence type="predicted"/>
<dbReference type="Pfam" id="PF00754">
    <property type="entry name" value="F5_F8_type_C"/>
    <property type="match status" value="1"/>
</dbReference>
<reference evidence="3 4" key="2">
    <citation type="journal article" date="2011" name="J. Bacteriol.">
        <title>Complete genome sequences for the anaerobic, extremely thermophilic plant biomass-degrading bacteria Caldicellulosiruptor hydrothermalis, Caldicellulosiruptor kristjanssonii, Caldicellulosiruptor kronotskyensis, Caldicellulosiruptor owensenis, and Caldicellulosiruptor lactoaceticus.</title>
        <authorList>
            <person name="Blumer-Schuette S.E."/>
            <person name="Ozdemir I."/>
            <person name="Mistry D."/>
            <person name="Lucas S."/>
            <person name="Lapidus A."/>
            <person name="Cheng J.F."/>
            <person name="Goodwin L.A."/>
            <person name="Pitluck S."/>
            <person name="Land M.L."/>
            <person name="Hauser L.J."/>
            <person name="Woyke T."/>
            <person name="Mikhailova N."/>
            <person name="Pati A."/>
            <person name="Kyrpides N.C."/>
            <person name="Ivanova N."/>
            <person name="Detter J.C."/>
            <person name="Walston-Davenport K."/>
            <person name="Han S."/>
            <person name="Adams M.W."/>
            <person name="Kelly R.M."/>
        </authorList>
    </citation>
    <scope>NUCLEOTIDE SEQUENCE [LARGE SCALE GENOMIC DNA]</scope>
    <source>
        <strain evidence="4">DSM 18901 / VKM B-2411 / 108</strain>
    </source>
</reference>
<accession>E4Q930</accession>
<dbReference type="Gene3D" id="2.60.120.260">
    <property type="entry name" value="Galactose-binding domain-like"/>
    <property type="match status" value="3"/>
</dbReference>
<dbReference type="OrthoDB" id="9778932at2"/>
<dbReference type="CAZy" id="CBM35">
    <property type="family name" value="Carbohydrate-Binding Module Family 35"/>
</dbReference>
<dbReference type="InterPro" id="IPR012334">
    <property type="entry name" value="Pectin_lyas_fold"/>
</dbReference>
<dbReference type="HOGENOM" id="CLU_008465_0_0_9"/>
<reference key="1">
    <citation type="submission" date="2010-09" db="EMBL/GenBank/DDBJ databases">
        <title>Complete sequence of Caldicellulosiruptor hydrothermalis 108.</title>
        <authorList>
            <consortium name="US DOE Joint Genome Institute"/>
            <person name="Lucas S."/>
            <person name="Copeland A."/>
            <person name="Lapidus A."/>
            <person name="Cheng J.-F."/>
            <person name="Bruce D."/>
            <person name="Goodwin L."/>
            <person name="Pitluck S."/>
            <person name="Davenport K."/>
            <person name="Detter J.C."/>
            <person name="Han C."/>
            <person name="Tapia R."/>
            <person name="Land M."/>
            <person name="Hauser L."/>
            <person name="Chang Y.-J."/>
            <person name="Jeffries C."/>
            <person name="Kyrpides N."/>
            <person name="Ivanova N."/>
            <person name="Mikhailova N."/>
            <person name="Blumer-Schuette S.E."/>
            <person name="Kelly R.M."/>
            <person name="Woyke T."/>
        </authorList>
    </citation>
    <scope>NUCLEOTIDE SEQUENCE</scope>
    <source>
        <strain>108</strain>
    </source>
</reference>
<dbReference type="CDD" id="cd14490">
    <property type="entry name" value="CBM6-CBM35-CBM36_like_1"/>
    <property type="match status" value="1"/>
</dbReference>
<evidence type="ECO:0000259" key="1">
    <source>
        <dbReference type="PROSITE" id="PS50022"/>
    </source>
</evidence>
<sequence>MVNLKKLLSVITSFVMIAFLLLGLYVPKVKADDSVNLAKNKSITANSYVQGFVPQNANDGNIQTYWEASSNTYPNLLTVDLGTQQTFNRIVLKLNPSWSTGRTQDIEILGSNDNSSYSTIVARASYYFDPNTGNVVTITFSNKSYRYVRLKIYSNNGANGGQIAEIEVYYDVSSSTGKYEAENAILSGGAKVNFDHTGYSGTGFVDGYWIVGATTTFNVMVLTKTEYTLTIRYANATGSIKTVSLYVNGRKIKQLRLPNLSNWDTWADVSEFVLLNAGSNAITIKYESTDSGNINIDYITVKPKDRGANLPFIKHEAEYASTNASIMQYSVLYRTDIQSEASGRRAVKLDNTGQYIEFTLTEPANAMVIRYCIPDSVDGQGLNATLSIYVNNVHYQDIQLTSKYAWVYGEYPWTNNPADGKAHHFFDEVRLMFSTTYSTGTKIKLQKDSGDNAAYFIIDFVEFENVPAPISQPSNSLSITAYGATPNDGTDDKQAIINCINDAKAQGKIVWIPSGVFDLSGGPITVDNVTIKGAGMWYSVLRGSGAAFALNGNNCRFYDFAIYGNTTQRIDSAPETAFDGNAGTGSIIQNIWIEHVKCGIWVNYPTDGIQILGCRIRNTLADGINLCGGTKNSTVQQCHIRNTGDDAIAIWSATWISNNPSQNNTVKYNTIECPWLANGIAIYGGANNVVEYNIVKDIIAFGGGILVSSNYSCVAFSGTTTVRYNTIERGSSYEWNLNYARGAIWINAAQQDINATIGIQSIEIYDTPYQGIFIEGPYSVGSNLSFNNVYINGAGTYGIEIASNARGSATFNSVVIFGATYGGLLNSAGSNFTLNKGSGNIGW</sequence>
<dbReference type="InterPro" id="IPR000421">
    <property type="entry name" value="FA58C"/>
</dbReference>
<evidence type="ECO:0000313" key="3">
    <source>
        <dbReference type="EMBL" id="ADQ08079.1"/>
    </source>
</evidence>
<dbReference type="CDD" id="cd04083">
    <property type="entry name" value="CBM35_Lmo2446-like"/>
    <property type="match status" value="1"/>
</dbReference>
<dbReference type="RefSeq" id="WP_013404220.1">
    <property type="nucleotide sequence ID" value="NC_014652.1"/>
</dbReference>
<dbReference type="CAZy" id="GH87">
    <property type="family name" value="Glycoside Hydrolase Family 87"/>
</dbReference>
<dbReference type="GO" id="GO:0030246">
    <property type="term" value="F:carbohydrate binding"/>
    <property type="evidence" value="ECO:0007669"/>
    <property type="project" value="InterPro"/>
</dbReference>
<evidence type="ECO:0000313" key="4">
    <source>
        <dbReference type="Proteomes" id="UP000006890"/>
    </source>
</evidence>
<dbReference type="InterPro" id="IPR011050">
    <property type="entry name" value="Pectin_lyase_fold/virulence"/>
</dbReference>
<dbReference type="eggNOG" id="COG5434">
    <property type="taxonomic scope" value="Bacteria"/>
</dbReference>
<dbReference type="PROSITE" id="PS51175">
    <property type="entry name" value="CBM6"/>
    <property type="match status" value="1"/>
</dbReference>
<feature type="domain" description="F5/8 type C" evidence="1">
    <location>
        <begin position="17"/>
        <end position="171"/>
    </location>
</feature>